<dbReference type="InterPro" id="IPR025110">
    <property type="entry name" value="AMP-bd_C"/>
</dbReference>
<evidence type="ECO:0000256" key="1">
    <source>
        <dbReference type="ARBA" id="ARBA00006432"/>
    </source>
</evidence>
<dbReference type="SUPFAM" id="SSF56801">
    <property type="entry name" value="Acetyl-CoA synthetase-like"/>
    <property type="match status" value="1"/>
</dbReference>
<dbReference type="InterPro" id="IPR000873">
    <property type="entry name" value="AMP-dep_synth/lig_dom"/>
</dbReference>
<dbReference type="AlphaFoldDB" id="X5MNX4"/>
<name>X5MNX4_9HYPH</name>
<dbReference type="Gene3D" id="3.30.300.30">
    <property type="match status" value="1"/>
</dbReference>
<evidence type="ECO:0000256" key="5">
    <source>
        <dbReference type="ARBA" id="ARBA00051915"/>
    </source>
</evidence>
<evidence type="ECO:0000256" key="6">
    <source>
        <dbReference type="ARBA" id="ARBA00066616"/>
    </source>
</evidence>
<dbReference type="InterPro" id="IPR042099">
    <property type="entry name" value="ANL_N_sf"/>
</dbReference>
<evidence type="ECO:0000256" key="2">
    <source>
        <dbReference type="ARBA" id="ARBA00022598"/>
    </source>
</evidence>
<dbReference type="PROSITE" id="PS00455">
    <property type="entry name" value="AMP_BINDING"/>
    <property type="match status" value="1"/>
</dbReference>
<dbReference type="Proteomes" id="UP000032160">
    <property type="component" value="Chromosome I"/>
</dbReference>
<dbReference type="Pfam" id="PF13193">
    <property type="entry name" value="AMP-binding_C"/>
    <property type="match status" value="1"/>
</dbReference>
<dbReference type="RefSeq" id="WP_043948565.1">
    <property type="nucleotide sequence ID" value="NZ_HG966617.1"/>
</dbReference>
<proteinExistence type="inferred from homology"/>
<comment type="similarity">
    <text evidence="1">Belongs to the ATP-dependent AMP-binding enzyme family.</text>
</comment>
<feature type="domain" description="AMP-dependent synthetase/ligase" evidence="8">
    <location>
        <begin position="18"/>
        <end position="400"/>
    </location>
</feature>
<evidence type="ECO:0000256" key="7">
    <source>
        <dbReference type="ARBA" id="ARBA00067668"/>
    </source>
</evidence>
<keyword evidence="3" id="KW-0276">Fatty acid metabolism</keyword>
<keyword evidence="2 10" id="KW-0436">Ligase</keyword>
<evidence type="ECO:0000259" key="9">
    <source>
        <dbReference type="Pfam" id="PF13193"/>
    </source>
</evidence>
<evidence type="ECO:0000313" key="10">
    <source>
        <dbReference type="EMBL" id="CDO60546.1"/>
    </source>
</evidence>
<dbReference type="OrthoDB" id="9803968at2"/>
<dbReference type="GO" id="GO:0006631">
    <property type="term" value="P:fatty acid metabolic process"/>
    <property type="evidence" value="ECO:0007669"/>
    <property type="project" value="UniProtKB-KW"/>
</dbReference>
<dbReference type="NCBIfam" id="NF004674">
    <property type="entry name" value="PRK06018.1"/>
    <property type="match status" value="1"/>
</dbReference>
<dbReference type="EMBL" id="HG966617">
    <property type="protein sequence ID" value="CDO60546.1"/>
    <property type="molecule type" value="Genomic_DNA"/>
</dbReference>
<dbReference type="KEGG" id="pect:BN1012_Phect2333"/>
<evidence type="ECO:0000313" key="11">
    <source>
        <dbReference type="Proteomes" id="UP000032160"/>
    </source>
</evidence>
<dbReference type="PANTHER" id="PTHR43859:SF4">
    <property type="entry name" value="BUTANOATE--COA LIGASE AAE1-RELATED"/>
    <property type="match status" value="1"/>
</dbReference>
<reference evidence="10 11" key="1">
    <citation type="journal article" date="2014" name="Front. Genet.">
        <title>Genome and metabolic network of "Candidatus Phaeomarinobacter ectocarpi" Ec32, a new candidate genus of Alphaproteobacteria frequently associated with brown algae.</title>
        <authorList>
            <person name="Dittami S.M."/>
            <person name="Barbeyron T."/>
            <person name="Boyen C."/>
            <person name="Cambefort J."/>
            <person name="Collet G."/>
            <person name="Delage L."/>
            <person name="Gobet A."/>
            <person name="Groisillier A."/>
            <person name="Leblanc C."/>
            <person name="Michel G."/>
            <person name="Scornet D."/>
            <person name="Siegel A."/>
            <person name="Tapia J.E."/>
            <person name="Tonon T."/>
        </authorList>
    </citation>
    <scope>NUCLEOTIDE SEQUENCE [LARGE SCALE GENOMIC DNA]</scope>
    <source>
        <strain evidence="10 11">Ec32</strain>
    </source>
</reference>
<keyword evidence="4" id="KW-0443">Lipid metabolism</keyword>
<dbReference type="PATRIC" id="fig|1458461.3.peg.2339"/>
<dbReference type="NCBIfam" id="NF005426">
    <property type="entry name" value="PRK07008.1"/>
    <property type="match status" value="1"/>
</dbReference>
<dbReference type="NCBIfam" id="NF004837">
    <property type="entry name" value="PRK06187.1"/>
    <property type="match status" value="1"/>
</dbReference>
<gene>
    <name evidence="10" type="ORF">BN1012_Phect2333</name>
</gene>
<dbReference type="FunFam" id="3.30.300.30:FF:000008">
    <property type="entry name" value="2,3-dihydroxybenzoate-AMP ligase"/>
    <property type="match status" value="1"/>
</dbReference>
<feature type="domain" description="AMP-binding enzyme C-terminal" evidence="9">
    <location>
        <begin position="449"/>
        <end position="524"/>
    </location>
</feature>
<dbReference type="EC" id="6.2.1.44" evidence="6"/>
<dbReference type="GO" id="GO:0016874">
    <property type="term" value="F:ligase activity"/>
    <property type="evidence" value="ECO:0007669"/>
    <property type="project" value="UniProtKB-KW"/>
</dbReference>
<evidence type="ECO:0000259" key="8">
    <source>
        <dbReference type="Pfam" id="PF00501"/>
    </source>
</evidence>
<dbReference type="HOGENOM" id="CLU_000022_59_5_5"/>
<protein>
    <recommendedName>
        <fullName evidence="7">3-methylmercaptopropionyl-CoA ligase</fullName>
        <ecNumber evidence="6">6.2.1.44</ecNumber>
    </recommendedName>
</protein>
<dbReference type="CDD" id="cd12119">
    <property type="entry name" value="ttLC_FACS_AlkK_like"/>
    <property type="match status" value="1"/>
</dbReference>
<dbReference type="PANTHER" id="PTHR43859">
    <property type="entry name" value="ACYL-ACTIVATING ENZYME"/>
    <property type="match status" value="1"/>
</dbReference>
<dbReference type="InterPro" id="IPR020845">
    <property type="entry name" value="AMP-binding_CS"/>
</dbReference>
<sequence length="550" mass="60509">MKGLMQDWPLLVHSIIDHAALYHGDREIVTRSVEGPIRRSTYKQVHSRSKKIANALTGLGMKQGDVIATMAWNTDRHLEAWYGIMGMGAVCHTLNPRLFPEQLVYIANHAEDRIIFVDLTFVPIIEGIEDQLPKLEHVIIMCDEDKMPETKLKNAHCYEALINANSDDFTWAQVDENDACGLCYTSGTTGNPKGVLYSHRSNVLHSMAVNNPDAIGMRSVDNVLPVVPMFHANAWGIAFAAPASGAKLVMPGANMDGESVFELLDSEKVSITAAVPTVWLMLLQYLQAEGKKLPALNRVVIGGSAAPRFMIEAFEKEFDVQVFHAWGMTELSPMGTLGSLKAGMEDLPLDKQIDIKVKQGRPIYSVEMKITDDDGKELPRDGVAFGHLMVRGPAISGSYLKGEGGNILDKDGWFDTGDVATIDAEGFMNITDRAKDVIKSGGEWISSIELENVAVGYPDVQEAAVIGVAHPKWDERPLLIIIPAEGKSPTKEDILGYMEGKIAKWWMPDDVTFVDEIPHTATGKIQKLALRQTFKDYVLPTSDLKKGAAE</sequence>
<comment type="catalytic activity">
    <reaction evidence="5">
        <text>3-(methylsulfanyl)propanoate + ATP + CoA = 3-(methylsulfanyl)propanoyl-CoA + AMP + diphosphate</text>
        <dbReference type="Rhea" id="RHEA:43052"/>
        <dbReference type="ChEBI" id="CHEBI:30616"/>
        <dbReference type="ChEBI" id="CHEBI:33019"/>
        <dbReference type="ChEBI" id="CHEBI:49016"/>
        <dbReference type="ChEBI" id="CHEBI:57287"/>
        <dbReference type="ChEBI" id="CHEBI:82815"/>
        <dbReference type="ChEBI" id="CHEBI:456215"/>
        <dbReference type="EC" id="6.2.1.44"/>
    </reaction>
    <physiologicalReaction direction="left-to-right" evidence="5">
        <dbReference type="Rhea" id="RHEA:43053"/>
    </physiologicalReaction>
</comment>
<dbReference type="Gene3D" id="3.40.50.12780">
    <property type="entry name" value="N-terminal domain of ligase-like"/>
    <property type="match status" value="1"/>
</dbReference>
<organism evidence="10 11">
    <name type="scientific">Candidatus Phaeomarinibacter ectocarpi</name>
    <dbReference type="NCBI Taxonomy" id="1458461"/>
    <lineage>
        <taxon>Bacteria</taxon>
        <taxon>Pseudomonadati</taxon>
        <taxon>Pseudomonadota</taxon>
        <taxon>Alphaproteobacteria</taxon>
        <taxon>Hyphomicrobiales</taxon>
        <taxon>Parvibaculaceae</taxon>
        <taxon>Candidatus Phaeomarinibacter</taxon>
    </lineage>
</organism>
<dbReference type="STRING" id="1458461.BN1012_Phect2333"/>
<dbReference type="Pfam" id="PF00501">
    <property type="entry name" value="AMP-binding"/>
    <property type="match status" value="1"/>
</dbReference>
<evidence type="ECO:0000256" key="4">
    <source>
        <dbReference type="ARBA" id="ARBA00023098"/>
    </source>
</evidence>
<keyword evidence="11" id="KW-1185">Reference proteome</keyword>
<dbReference type="InterPro" id="IPR045851">
    <property type="entry name" value="AMP-bd_C_sf"/>
</dbReference>
<accession>X5MNX4</accession>
<evidence type="ECO:0000256" key="3">
    <source>
        <dbReference type="ARBA" id="ARBA00022832"/>
    </source>
</evidence>